<sequence length="228" mass="25630">MRNVDACFHGQQIFYGRNLKQRPDVQTTGLCYPTLMRSEITRIIKIAPQLQDGANGDRMNWHNGRITTHFKGGSGRSSFISADQCYATMMFLVSVALLKHLCESSTDMHVMILCRPLAILLPLVCQQHRPLIDALISARAYMHKHVQLSFLALHGRSYEMAGDDRNEKQFNGNTHKHEEMVKESTEGVSKDTPGTHSSDSTQAKSNWKKVTTLLVLPSRFMGGVKKGE</sequence>
<dbReference type="EMBL" id="APAU02000250">
    <property type="protein sequence ID" value="EUB54464.1"/>
    <property type="molecule type" value="Genomic_DNA"/>
</dbReference>
<dbReference type="AlphaFoldDB" id="W6ULW3"/>
<evidence type="ECO:0000313" key="2">
    <source>
        <dbReference type="EMBL" id="EUB54464.1"/>
    </source>
</evidence>
<feature type="region of interest" description="Disordered" evidence="1">
    <location>
        <begin position="163"/>
        <end position="205"/>
    </location>
</feature>
<feature type="compositionally biased region" description="Basic and acidic residues" evidence="1">
    <location>
        <begin position="175"/>
        <end position="189"/>
    </location>
</feature>
<protein>
    <submittedName>
        <fullName evidence="2">Uncharacterized protein</fullName>
    </submittedName>
</protein>
<gene>
    <name evidence="2" type="ORF">EGR_10677</name>
</gene>
<evidence type="ECO:0000313" key="3">
    <source>
        <dbReference type="Proteomes" id="UP000019149"/>
    </source>
</evidence>
<dbReference type="KEGG" id="egl:EGR_10677"/>
<name>W6ULW3_ECHGR</name>
<dbReference type="GeneID" id="36346392"/>
<dbReference type="RefSeq" id="XP_024345660.1">
    <property type="nucleotide sequence ID" value="XM_024499926.1"/>
</dbReference>
<dbReference type="OrthoDB" id="10429929at2759"/>
<dbReference type="CTD" id="36346392"/>
<comment type="caution">
    <text evidence="2">The sequence shown here is derived from an EMBL/GenBank/DDBJ whole genome shotgun (WGS) entry which is preliminary data.</text>
</comment>
<organism evidence="2 3">
    <name type="scientific">Echinococcus granulosus</name>
    <name type="common">Hydatid tapeworm</name>
    <dbReference type="NCBI Taxonomy" id="6210"/>
    <lineage>
        <taxon>Eukaryota</taxon>
        <taxon>Metazoa</taxon>
        <taxon>Spiralia</taxon>
        <taxon>Lophotrochozoa</taxon>
        <taxon>Platyhelminthes</taxon>
        <taxon>Cestoda</taxon>
        <taxon>Eucestoda</taxon>
        <taxon>Cyclophyllidea</taxon>
        <taxon>Taeniidae</taxon>
        <taxon>Echinococcus</taxon>
        <taxon>Echinococcus granulosus group</taxon>
    </lineage>
</organism>
<reference evidence="2 3" key="1">
    <citation type="journal article" date="2013" name="Nat. Genet.">
        <title>The genome of the hydatid tapeworm Echinococcus granulosus.</title>
        <authorList>
            <person name="Zheng H."/>
            <person name="Zhang W."/>
            <person name="Zhang L."/>
            <person name="Zhang Z."/>
            <person name="Li J."/>
            <person name="Lu G."/>
            <person name="Zhu Y."/>
            <person name="Wang Y."/>
            <person name="Huang Y."/>
            <person name="Liu J."/>
            <person name="Kang H."/>
            <person name="Chen J."/>
            <person name="Wang L."/>
            <person name="Chen A."/>
            <person name="Yu S."/>
            <person name="Gao Z."/>
            <person name="Jin L."/>
            <person name="Gu W."/>
            <person name="Wang Z."/>
            <person name="Zhao L."/>
            <person name="Shi B."/>
            <person name="Wen H."/>
            <person name="Lin R."/>
            <person name="Jones M.K."/>
            <person name="Brejova B."/>
            <person name="Vinar T."/>
            <person name="Zhao G."/>
            <person name="McManus D.P."/>
            <person name="Chen Z."/>
            <person name="Zhou Y."/>
            <person name="Wang S."/>
        </authorList>
    </citation>
    <scope>NUCLEOTIDE SEQUENCE [LARGE SCALE GENOMIC DNA]</scope>
</reference>
<dbReference type="Proteomes" id="UP000019149">
    <property type="component" value="Unassembled WGS sequence"/>
</dbReference>
<evidence type="ECO:0000256" key="1">
    <source>
        <dbReference type="SAM" id="MobiDB-lite"/>
    </source>
</evidence>
<accession>W6ULW3</accession>
<keyword evidence="3" id="KW-1185">Reference proteome</keyword>
<feature type="compositionally biased region" description="Polar residues" evidence="1">
    <location>
        <begin position="192"/>
        <end position="205"/>
    </location>
</feature>
<proteinExistence type="predicted"/>